<name>A0AAV2TE37_CALDB</name>
<dbReference type="SUPFAM" id="SSF50729">
    <property type="entry name" value="PH domain-like"/>
    <property type="match status" value="1"/>
</dbReference>
<dbReference type="InterPro" id="IPR011993">
    <property type="entry name" value="PH-like_dom_sf"/>
</dbReference>
<feature type="region of interest" description="Disordered" evidence="13">
    <location>
        <begin position="422"/>
        <end position="454"/>
    </location>
</feature>
<feature type="domain" description="MyTH4" evidence="16">
    <location>
        <begin position="1855"/>
        <end position="2009"/>
    </location>
</feature>
<feature type="region of interest" description="Actin-binding" evidence="12">
    <location>
        <begin position="677"/>
        <end position="699"/>
    </location>
</feature>
<evidence type="ECO:0000256" key="7">
    <source>
        <dbReference type="ARBA" id="ARBA00022840"/>
    </source>
</evidence>
<dbReference type="Gene3D" id="1.20.120.720">
    <property type="entry name" value="Myosin VI head, motor domain, U50 subdomain"/>
    <property type="match status" value="2"/>
</dbReference>
<evidence type="ECO:0000256" key="11">
    <source>
        <dbReference type="PROSITE-ProRule" id="PRU00192"/>
    </source>
</evidence>
<comment type="subcellular location">
    <subcellularLocation>
        <location evidence="1">Cytoplasm</location>
    </subcellularLocation>
</comment>
<dbReference type="InterPro" id="IPR000048">
    <property type="entry name" value="IQ_motif_EF-hand-BS"/>
</dbReference>
<dbReference type="GO" id="GO:0005524">
    <property type="term" value="F:ATP binding"/>
    <property type="evidence" value="ECO:0007669"/>
    <property type="project" value="UniProtKB-UniRule"/>
</dbReference>
<dbReference type="GO" id="GO:0120025">
    <property type="term" value="C:plasma membrane bounded cell projection"/>
    <property type="evidence" value="ECO:0007669"/>
    <property type="project" value="UniProtKB-ARBA"/>
</dbReference>
<dbReference type="PANTHER" id="PTHR22692">
    <property type="entry name" value="MYOSIN VII, XV"/>
    <property type="match status" value="1"/>
</dbReference>
<keyword evidence="7 12" id="KW-0067">ATP-binding</keyword>
<dbReference type="Gene3D" id="3.10.20.90">
    <property type="entry name" value="Phosphatidylinositol 3-kinase Catalytic Subunit, Chain A, domain 1"/>
    <property type="match status" value="2"/>
</dbReference>
<feature type="compositionally biased region" description="Polar residues" evidence="13">
    <location>
        <begin position="1140"/>
        <end position="1152"/>
    </location>
</feature>
<feature type="domain" description="FERM" evidence="15">
    <location>
        <begin position="2015"/>
        <end position="2314"/>
    </location>
</feature>
<dbReference type="PROSITE" id="PS51456">
    <property type="entry name" value="MYOSIN_MOTOR"/>
    <property type="match status" value="1"/>
</dbReference>
<evidence type="ECO:0000256" key="13">
    <source>
        <dbReference type="SAM" id="MobiDB-lite"/>
    </source>
</evidence>
<dbReference type="CDD" id="cd14473">
    <property type="entry name" value="FERM_B-lobe"/>
    <property type="match status" value="1"/>
</dbReference>
<dbReference type="Pfam" id="PF00063">
    <property type="entry name" value="Myosin_head"/>
    <property type="match status" value="2"/>
</dbReference>
<keyword evidence="6 12" id="KW-0547">Nucleotide-binding</keyword>
<feature type="compositionally biased region" description="Basic and acidic residues" evidence="13">
    <location>
        <begin position="1153"/>
        <end position="1163"/>
    </location>
</feature>
<protein>
    <recommendedName>
        <fullName evidence="20">Myosin-VIIa</fullName>
    </recommendedName>
</protein>
<dbReference type="GO" id="GO:0003774">
    <property type="term" value="F:cytoskeletal motor activity"/>
    <property type="evidence" value="ECO:0007669"/>
    <property type="project" value="UniProtKB-UniRule"/>
</dbReference>
<reference evidence="18" key="1">
    <citation type="submission" date="2024-06" db="EMBL/GenBank/DDBJ databases">
        <authorList>
            <person name="Liu X."/>
            <person name="Lenzi L."/>
            <person name="Haldenby T S."/>
            <person name="Uol C."/>
        </authorList>
    </citation>
    <scope>NUCLEOTIDE SEQUENCE</scope>
</reference>
<dbReference type="SMART" id="SM00295">
    <property type="entry name" value="B41"/>
    <property type="match status" value="2"/>
</dbReference>
<evidence type="ECO:0000259" key="15">
    <source>
        <dbReference type="PROSITE" id="PS50057"/>
    </source>
</evidence>
<dbReference type="Gene3D" id="6.20.240.20">
    <property type="match status" value="1"/>
</dbReference>
<dbReference type="PRINTS" id="PR00193">
    <property type="entry name" value="MYOSINHEAVY"/>
</dbReference>
<dbReference type="InterPro" id="IPR000857">
    <property type="entry name" value="MyTH4_dom"/>
</dbReference>
<evidence type="ECO:0000256" key="8">
    <source>
        <dbReference type="ARBA" id="ARBA00023123"/>
    </source>
</evidence>
<dbReference type="CDD" id="cd13198">
    <property type="entry name" value="FERM_C1_MyoVII"/>
    <property type="match status" value="1"/>
</dbReference>
<dbReference type="InterPro" id="IPR001452">
    <property type="entry name" value="SH3_domain"/>
</dbReference>
<dbReference type="SMART" id="SM00015">
    <property type="entry name" value="IQ"/>
    <property type="match status" value="4"/>
</dbReference>
<dbReference type="InterPro" id="IPR014352">
    <property type="entry name" value="FERM/acyl-CoA-bd_prot_sf"/>
</dbReference>
<dbReference type="SUPFAM" id="SSF52540">
    <property type="entry name" value="P-loop containing nucleoside triphosphate hydrolases"/>
    <property type="match status" value="1"/>
</dbReference>
<keyword evidence="9 12" id="KW-0505">Motor protein</keyword>
<keyword evidence="8 12" id="KW-0518">Myosin</keyword>
<feature type="region of interest" description="Disordered" evidence="13">
    <location>
        <begin position="1759"/>
        <end position="1778"/>
    </location>
</feature>
<dbReference type="SUPFAM" id="SSF54236">
    <property type="entry name" value="Ubiquitin-like"/>
    <property type="match status" value="2"/>
</dbReference>
<evidence type="ECO:0000313" key="18">
    <source>
        <dbReference type="EMBL" id="CAL5135399.1"/>
    </source>
</evidence>
<dbReference type="Pfam" id="PF24123">
    <property type="entry name" value="Myosin_VII_N"/>
    <property type="match status" value="1"/>
</dbReference>
<evidence type="ECO:0000256" key="1">
    <source>
        <dbReference type="ARBA" id="ARBA00004496"/>
    </source>
</evidence>
<evidence type="ECO:0000259" key="16">
    <source>
        <dbReference type="PROSITE" id="PS51016"/>
    </source>
</evidence>
<dbReference type="Gene3D" id="3.40.850.10">
    <property type="entry name" value="Kinesin motor domain"/>
    <property type="match status" value="2"/>
</dbReference>
<dbReference type="EMBL" id="CAXLJL010000267">
    <property type="protein sequence ID" value="CAL5135399.1"/>
    <property type="molecule type" value="Genomic_DNA"/>
</dbReference>
<dbReference type="Gene3D" id="1.20.80.10">
    <property type="match status" value="1"/>
</dbReference>
<feature type="domain" description="MyTH4" evidence="16">
    <location>
        <begin position="1090"/>
        <end position="1328"/>
    </location>
</feature>
<dbReference type="GO" id="GO:0016459">
    <property type="term" value="C:myosin complex"/>
    <property type="evidence" value="ECO:0007669"/>
    <property type="project" value="UniProtKB-KW"/>
</dbReference>
<keyword evidence="5" id="KW-0677">Repeat</keyword>
<feature type="region of interest" description="Disordered" evidence="13">
    <location>
        <begin position="1040"/>
        <end position="1065"/>
    </location>
</feature>
<dbReference type="Gene3D" id="2.30.30.40">
    <property type="entry name" value="SH3 Domains"/>
    <property type="match status" value="1"/>
</dbReference>
<dbReference type="Gene3D" id="2.30.29.30">
    <property type="entry name" value="Pleckstrin-homology domain (PH domain)/Phosphotyrosine-binding domain (PTB)"/>
    <property type="match status" value="2"/>
</dbReference>
<feature type="domain" description="SH3" evidence="14">
    <location>
        <begin position="1644"/>
        <end position="1746"/>
    </location>
</feature>
<dbReference type="InterPro" id="IPR041793">
    <property type="entry name" value="MyoVII_FERM_C1"/>
</dbReference>
<dbReference type="InterPro" id="IPR027417">
    <property type="entry name" value="P-loop_NTPase"/>
</dbReference>
<feature type="region of interest" description="Disordered" evidence="13">
    <location>
        <begin position="1139"/>
        <end position="1174"/>
    </location>
</feature>
<evidence type="ECO:0000256" key="3">
    <source>
        <dbReference type="ARBA" id="ARBA00022443"/>
    </source>
</evidence>
<dbReference type="Pfam" id="PF00784">
    <property type="entry name" value="MyTH4"/>
    <property type="match status" value="2"/>
</dbReference>
<dbReference type="CDD" id="cd17093">
    <property type="entry name" value="FERM2_F1_Myosin-VII"/>
    <property type="match status" value="1"/>
</dbReference>
<dbReference type="SUPFAM" id="SSF47031">
    <property type="entry name" value="Second domain of FERM"/>
    <property type="match status" value="2"/>
</dbReference>
<evidence type="ECO:0008006" key="20">
    <source>
        <dbReference type="Google" id="ProtNLM"/>
    </source>
</evidence>
<feature type="compositionally biased region" description="Polar residues" evidence="13">
    <location>
        <begin position="1050"/>
        <end position="1065"/>
    </location>
</feature>
<feature type="binding site" evidence="12">
    <location>
        <begin position="156"/>
        <end position="163"/>
    </location>
    <ligand>
        <name>ATP</name>
        <dbReference type="ChEBI" id="CHEBI:30616"/>
    </ligand>
</feature>
<dbReference type="PROSITE" id="PS50002">
    <property type="entry name" value="SH3"/>
    <property type="match status" value="1"/>
</dbReference>
<dbReference type="Proteomes" id="UP001497525">
    <property type="component" value="Unassembled WGS sequence"/>
</dbReference>
<proteinExistence type="inferred from homology"/>
<dbReference type="InterPro" id="IPR051567">
    <property type="entry name" value="Unconventional_Myosin_ATPase"/>
</dbReference>
<feature type="domain" description="Myosin motor" evidence="17">
    <location>
        <begin position="63"/>
        <end position="798"/>
    </location>
</feature>
<dbReference type="InterPro" id="IPR029071">
    <property type="entry name" value="Ubiquitin-like_domsf"/>
</dbReference>
<organism evidence="18 19">
    <name type="scientific">Calicophoron daubneyi</name>
    <name type="common">Rumen fluke</name>
    <name type="synonym">Paramphistomum daubneyi</name>
    <dbReference type="NCBI Taxonomy" id="300641"/>
    <lineage>
        <taxon>Eukaryota</taxon>
        <taxon>Metazoa</taxon>
        <taxon>Spiralia</taxon>
        <taxon>Lophotrochozoa</taxon>
        <taxon>Platyhelminthes</taxon>
        <taxon>Trematoda</taxon>
        <taxon>Digenea</taxon>
        <taxon>Plagiorchiida</taxon>
        <taxon>Pronocephalata</taxon>
        <taxon>Paramphistomoidea</taxon>
        <taxon>Paramphistomidae</taxon>
        <taxon>Calicophoron</taxon>
    </lineage>
</organism>
<dbReference type="Gene3D" id="1.20.58.530">
    <property type="match status" value="1"/>
</dbReference>
<evidence type="ECO:0000256" key="6">
    <source>
        <dbReference type="ARBA" id="ARBA00022741"/>
    </source>
</evidence>
<feature type="domain" description="FERM" evidence="15">
    <location>
        <begin position="1333"/>
        <end position="1646"/>
    </location>
</feature>
<dbReference type="SUPFAM" id="SSF50044">
    <property type="entry name" value="SH3-domain"/>
    <property type="match status" value="1"/>
</dbReference>
<dbReference type="PROSITE" id="PS50057">
    <property type="entry name" value="FERM_3"/>
    <property type="match status" value="2"/>
</dbReference>
<dbReference type="PROSITE" id="PS50096">
    <property type="entry name" value="IQ"/>
    <property type="match status" value="3"/>
</dbReference>
<sequence>MVVLNLGDHIWLPPQTVSEFNVSIGAVVREILQDCYIVEDDDGKKLRVSVDADMKLMHPSSIEGVQDMISLGELNEGGIVRNLHIRYKENEIYTYTGSILVALNPYCALPIYTSEMIKAYRRKKIGELPPHLFAIGDNAHTHMRRFGMDQCIIISGESGAGKTESTKLLLQFLAAVSGQHSWIEQQILDSNPIMEAFGNAKTVRNDNSSRFGKYIEVHFGHDRGSIVSARIEQYLLEKSRIVTQAPGERNYHAFYYMLAGMPPATKKALGLGEAEEYYYLTQGGSVEVEGRHDSAEYANLCSAMRVLMFTQSEMDQIWHLLAAFLHLGNIKFKEVQTNGMDASRIDASCAYHLHVAARLLEVSAEVLKTALTAKRLHTGNDCVTAPLSRSAAVSVRDALVKAIYSHLFVWIVKKINRAIYKPPQPQQNDPNQVGAPGLPNPSSSAADASGNTLDPSCLSTWSKWPLSGLPGAIGKLPDSRNPSSAGTGRNSIGVLDIFGFENFSKNSFEQLCINFANENLQQFFVRHIFKLEQEEYVAEGIEWKHIDYVDNQNTLNLIALRPMNILALIDEESQFPRGSDGSLLNKLNSHHSSHPQYVPPMSTADQRFGIQHFAGVVYYDVQGFLEKSRDTFSSDSANLIKLSQNGFLHSLFEHSLSTALESRKRSPTLGLQFKRSLDSLMRTLQGCQPFFVRCIKPNDMKRPGLFDRELCVRQLRYSGMMETIRIRQAGYPIRHKFDEFVDRYRPLATPRAASSAGDVERTVEAICSSTLATADYCLGKSKVFLKDFDDLRLEQERDRIMAASAIMLQSHWRRFRARRQFHSAQRATIVLQAAARGFICRRRYEKIRQGILQLQAVLHCEEESAWFNQVRGFIINAQALSRGFLVRRATRLKESAAIRIQAAFRGMRARRLCRTLKQQMTLTPTEAKADKVLVEVDGKTESKMESTEKAEYRQYQPLDESFLIDDLFNTVMENNTGTCLQAGCTTAERELNYPFGFTPCPVLTNRPDSCIDDSAVISMDKANAGDTKVEVAEMDKQVAIHSPGQEKPNVPSNEPRTTNVDVVSSESSDGNSLFIRFALTYFQGGATPYYSRRPLSRPLLPHANESDEMAALAVWIMILRFMEVLPEAQTSRADGAFSVPTANSASASSPRQTESDSGGRSRWPDVSSTILTHPPEDKLLAKRKKSEIFNPNKGPRAEKLLKASAEILAKPTEDALAISDRSSSNHYKLHFIIGHGIIRSSLRDEIYCQICKQLLRNPSRRSQAHGWFLLSLCTGCFAPSERLMRPLRGFIRAGPPDFSELCAHRLDRTAANGIRNQPPSWVEVRATRLKTGIPLSVTCMDGTTYKISADSATTAGEVCRSLSEQLGLKDRFGFSLYIGLFDKVSSLGSSTDHLMDAISQCEQYAAEKGTRELQAPWHLYFRKEIFAPWHDPSLDPVSTELIYYQVTRGLLHGEYQCGKKGTFAFLLACKYYVETYEQFNIDARKVSVEVNDIQAWLTGLECPWIRSPAEWVDHIVKILRTSDTFQCAPSSNRAKQDVVRLAKDHWPLFFSKFYEAEQFAGPNLFVEEIIVAVNGTGVYMVNDKQQLIHRFSFVEIYNVNTSATQTYMTMLTITTVKGIEYSLLSNNAEDIRDLIITFEVGLKERSIYAIAVQGYNPSKVQEGSTNFLSLEYGDFVTLHKQKTQSSHEENSESSTVALVCEPVSPAPFLQENLVRIGDENGWCFGENQRTKEIGEFPARCVYVLPCLVPPLNDVLSLFDNSADEPDRESVTTDQGTQKTIQAATPLSPSKSYLPKLINSMGHLGSSNPNIFEHTRLAQKPTHRQQQHTLEIFAASNFRSSGGRRLSNPITALWSHSYEPLKKPLLQKLAGADEPVSQTAVGCFLAILQYMGDARSGCAVKVTSHDPCRLTDMIFQPMIASDSLRDEIYCQIIKQLTKNPNRRSIKKGWELMWLATGLAAPSAPLLKELEAVLLTTQYELGRLCYIRLQKTKSQGQRRYPPHELEVTSIQRDKTMIIQRVHFPDDSRSAFNVTSGTRTGDLCKEIAARLEIKNSSGFYLFVHIVEQVHSIPCSVFFFDFIRAITDWAKAQLGVTEGVCVQPAYQLFFIKKLWIDTVPGADPKADQVFHFPQELPKYLNGYHSVTVERALEFGALALITNGYRVLDNVKLLDSIVPHPLRPAMSDEEWRVKISNVVRWMSKLSRDEARFRFLSLLQEQPTFGSTFFEVKQTRNPDFPERILLAINQNGIVVIHAQTKELLAHYPFKSISNWSYNKRFISLTIGNLVECTTLDCETQMGYKINELLQAYYGQLEQRTEYGEVF</sequence>
<dbReference type="SMART" id="SM00139">
    <property type="entry name" value="MyTH4"/>
    <property type="match status" value="2"/>
</dbReference>
<evidence type="ECO:0000313" key="19">
    <source>
        <dbReference type="Proteomes" id="UP001497525"/>
    </source>
</evidence>
<evidence type="ECO:0000259" key="17">
    <source>
        <dbReference type="PROSITE" id="PS51456"/>
    </source>
</evidence>
<dbReference type="PROSITE" id="PS51016">
    <property type="entry name" value="MYTH4"/>
    <property type="match status" value="2"/>
</dbReference>
<dbReference type="Pfam" id="PF00612">
    <property type="entry name" value="IQ"/>
    <property type="match status" value="3"/>
</dbReference>
<dbReference type="Gene3D" id="1.10.10.820">
    <property type="match status" value="1"/>
</dbReference>
<accession>A0AAV2TE37</accession>
<evidence type="ECO:0000256" key="2">
    <source>
        <dbReference type="ARBA" id="ARBA00008314"/>
    </source>
</evidence>
<evidence type="ECO:0000256" key="9">
    <source>
        <dbReference type="ARBA" id="ARBA00023175"/>
    </source>
</evidence>
<dbReference type="InterPro" id="IPR038185">
    <property type="entry name" value="MyTH4_dom_sf"/>
</dbReference>
<dbReference type="PANTHER" id="PTHR22692:SF33">
    <property type="entry name" value="MYOSIN"/>
    <property type="match status" value="1"/>
</dbReference>
<dbReference type="FunFam" id="1.10.10.820:FF:000001">
    <property type="entry name" value="Myosin heavy chain"/>
    <property type="match status" value="1"/>
</dbReference>
<comment type="similarity">
    <text evidence="2 12">Belongs to the TRAFAC class myosin-kinesin ATPase superfamily. Myosin family.</text>
</comment>
<dbReference type="SMART" id="SM00242">
    <property type="entry name" value="MYSc"/>
    <property type="match status" value="1"/>
</dbReference>
<dbReference type="InterPro" id="IPR002404">
    <property type="entry name" value="IRS_PTB"/>
</dbReference>
<keyword evidence="10 12" id="KW-0009">Actin-binding</keyword>
<evidence type="ECO:0000256" key="10">
    <source>
        <dbReference type="ARBA" id="ARBA00023203"/>
    </source>
</evidence>
<gene>
    <name evidence="18" type="ORF">CDAUBV1_LOCUS9547</name>
</gene>
<evidence type="ECO:0000256" key="12">
    <source>
        <dbReference type="PROSITE-ProRule" id="PRU00782"/>
    </source>
</evidence>
<dbReference type="InterPro" id="IPR019749">
    <property type="entry name" value="Band_41_domain"/>
</dbReference>
<dbReference type="InterPro" id="IPR000299">
    <property type="entry name" value="FERM_domain"/>
</dbReference>
<dbReference type="InterPro" id="IPR036106">
    <property type="entry name" value="MYSc_Myo7"/>
</dbReference>
<dbReference type="Gene3D" id="1.20.5.190">
    <property type="match status" value="2"/>
</dbReference>
<dbReference type="Gene3D" id="1.25.40.530">
    <property type="entry name" value="MyTH4 domain"/>
    <property type="match status" value="2"/>
</dbReference>
<evidence type="ECO:0000256" key="5">
    <source>
        <dbReference type="ARBA" id="ARBA00022737"/>
    </source>
</evidence>
<dbReference type="Pfam" id="PF02174">
    <property type="entry name" value="IRS"/>
    <property type="match status" value="1"/>
</dbReference>
<dbReference type="InterPro" id="IPR036961">
    <property type="entry name" value="Kinesin_motor_dom_sf"/>
</dbReference>
<dbReference type="Pfam" id="PF21989">
    <property type="entry name" value="RA_2"/>
    <property type="match status" value="1"/>
</dbReference>
<keyword evidence="4" id="KW-0963">Cytoplasm</keyword>
<comment type="caution">
    <text evidence="18">The sequence shown here is derived from an EMBL/GenBank/DDBJ whole genome shotgun (WGS) entry which is preliminary data.</text>
</comment>
<dbReference type="InterPro" id="IPR036028">
    <property type="entry name" value="SH3-like_dom_sf"/>
</dbReference>
<dbReference type="Pfam" id="PF00373">
    <property type="entry name" value="FERM_M"/>
    <property type="match status" value="1"/>
</dbReference>
<dbReference type="GO" id="GO:0003779">
    <property type="term" value="F:actin binding"/>
    <property type="evidence" value="ECO:0007669"/>
    <property type="project" value="UniProtKB-KW"/>
</dbReference>
<keyword evidence="3 11" id="KW-0728">SH3 domain</keyword>
<dbReference type="InterPro" id="IPR019748">
    <property type="entry name" value="FERM_central"/>
</dbReference>
<dbReference type="GO" id="GO:0005737">
    <property type="term" value="C:cytoplasm"/>
    <property type="evidence" value="ECO:0007669"/>
    <property type="project" value="UniProtKB-SubCell"/>
</dbReference>
<dbReference type="CDD" id="cd01381">
    <property type="entry name" value="MYSc_Myo7"/>
    <property type="match status" value="1"/>
</dbReference>
<dbReference type="InterPro" id="IPR001609">
    <property type="entry name" value="Myosin_head_motor_dom-like"/>
</dbReference>
<dbReference type="InterPro" id="IPR057130">
    <property type="entry name" value="Myosin_VII_N"/>
</dbReference>
<dbReference type="CDD" id="cd17092">
    <property type="entry name" value="FERM1_F1_Myosin-VII"/>
    <property type="match status" value="1"/>
</dbReference>
<evidence type="ECO:0000256" key="4">
    <source>
        <dbReference type="ARBA" id="ARBA00022490"/>
    </source>
</evidence>
<dbReference type="Pfam" id="PF21998">
    <property type="entry name" value="FERM_C1_MyoVII"/>
    <property type="match status" value="1"/>
</dbReference>
<dbReference type="InterPro" id="IPR035963">
    <property type="entry name" value="FERM_2"/>
</dbReference>
<evidence type="ECO:0000259" key="14">
    <source>
        <dbReference type="PROSITE" id="PS50002"/>
    </source>
</evidence>
<feature type="compositionally biased region" description="Polar residues" evidence="13">
    <location>
        <begin position="440"/>
        <end position="454"/>
    </location>
</feature>